<feature type="region of interest" description="Disordered" evidence="1">
    <location>
        <begin position="197"/>
        <end position="226"/>
    </location>
</feature>
<reference evidence="4" key="1">
    <citation type="journal article" date="2021" name="BMC Genomics">
        <title>Chromosome-level genome assembly and manually-curated proteome of model necrotroph Parastagonospora nodorum Sn15 reveals a genome-wide trove of candidate effector homologs, and redundancy of virulence-related functions within an accessory chromosome.</title>
        <authorList>
            <person name="Bertazzoni S."/>
            <person name="Jones D.A.B."/>
            <person name="Phan H.T."/>
            <person name="Tan K.-C."/>
            <person name="Hane J.K."/>
        </authorList>
    </citation>
    <scope>NUCLEOTIDE SEQUENCE [LARGE SCALE GENOMIC DNA]</scope>
    <source>
        <strain evidence="4">SN15 / ATCC MYA-4574 / FGSC 10173)</strain>
    </source>
</reference>
<dbReference type="AlphaFoldDB" id="A0A7U2I8K5"/>
<name>A0A7U2I8K5_PHANO</name>
<evidence type="ECO:0000256" key="1">
    <source>
        <dbReference type="SAM" id="MobiDB-lite"/>
    </source>
</evidence>
<dbReference type="InterPro" id="IPR008914">
    <property type="entry name" value="PEBP"/>
</dbReference>
<evidence type="ECO:0000313" key="3">
    <source>
        <dbReference type="EMBL" id="QRD05028.1"/>
    </source>
</evidence>
<gene>
    <name evidence="3" type="ORF">JI435_109510</name>
</gene>
<protein>
    <recommendedName>
        <fullName evidence="5">PEBP-like protein</fullName>
    </recommendedName>
</protein>
<dbReference type="RefSeq" id="XP_001801208.1">
    <property type="nucleotide sequence ID" value="XM_001801156.1"/>
</dbReference>
<dbReference type="OMA" id="GTLLHWM"/>
<dbReference type="FunFam" id="3.90.280.10:FF:000013">
    <property type="entry name" value="Protease inhibitor (Tfs1), putative"/>
    <property type="match status" value="1"/>
</dbReference>
<evidence type="ECO:0008006" key="5">
    <source>
        <dbReference type="Google" id="ProtNLM"/>
    </source>
</evidence>
<dbReference type="SUPFAM" id="SSF49777">
    <property type="entry name" value="PEBP-like"/>
    <property type="match status" value="1"/>
</dbReference>
<evidence type="ECO:0000256" key="2">
    <source>
        <dbReference type="SAM" id="SignalP"/>
    </source>
</evidence>
<proteinExistence type="predicted"/>
<organism evidence="3 4">
    <name type="scientific">Phaeosphaeria nodorum (strain SN15 / ATCC MYA-4574 / FGSC 10173)</name>
    <name type="common">Glume blotch fungus</name>
    <name type="synonym">Parastagonospora nodorum</name>
    <dbReference type="NCBI Taxonomy" id="321614"/>
    <lineage>
        <taxon>Eukaryota</taxon>
        <taxon>Fungi</taxon>
        <taxon>Dikarya</taxon>
        <taxon>Ascomycota</taxon>
        <taxon>Pezizomycotina</taxon>
        <taxon>Dothideomycetes</taxon>
        <taxon>Pleosporomycetidae</taxon>
        <taxon>Pleosporales</taxon>
        <taxon>Pleosporineae</taxon>
        <taxon>Phaeosphaeriaceae</taxon>
        <taxon>Parastagonospora</taxon>
    </lineage>
</organism>
<keyword evidence="2" id="KW-0732">Signal</keyword>
<dbReference type="Gene3D" id="3.90.280.10">
    <property type="entry name" value="PEBP-like"/>
    <property type="match status" value="1"/>
</dbReference>
<dbReference type="KEGG" id="pno:SNOG_10951"/>
<dbReference type="Pfam" id="PF01161">
    <property type="entry name" value="PBP"/>
    <property type="match status" value="1"/>
</dbReference>
<dbReference type="OrthoDB" id="2506647at2759"/>
<evidence type="ECO:0000313" key="4">
    <source>
        <dbReference type="Proteomes" id="UP000663193"/>
    </source>
</evidence>
<sequence>MYISSSMVVAALASLAHAQTPKGFTPAVNTKLELFFNTTSVRTPGELLPKATTMDEPRIALASNNMTAADTFMFVMLDLDVPPAQGSTTRRVLLHAMNTGFKATQQRISGSATILASRQQGPAMYLPPGPPATDTMAHRYVQLLFKEPSTLRVQATDFATTDARFNFDINKFMADNRLDMPIAGNFFTVDGRANATAGNGGGSGGGNGRGRATGTGGGGARPTTVPFEGAAERRDVSLGLIGGAVGLVMLAL</sequence>
<keyword evidence="4" id="KW-1185">Reference proteome</keyword>
<feature type="signal peptide" evidence="2">
    <location>
        <begin position="1"/>
        <end position="18"/>
    </location>
</feature>
<feature type="compositionally biased region" description="Gly residues" evidence="1">
    <location>
        <begin position="198"/>
        <end position="220"/>
    </location>
</feature>
<dbReference type="PANTHER" id="PTHR11362">
    <property type="entry name" value="PHOSPHATIDYLETHANOLAMINE-BINDING PROTEIN"/>
    <property type="match status" value="1"/>
</dbReference>
<feature type="chain" id="PRO_5034851980" description="PEBP-like protein" evidence="2">
    <location>
        <begin position="19"/>
        <end position="252"/>
    </location>
</feature>
<dbReference type="EMBL" id="CP069040">
    <property type="protein sequence ID" value="QRD05028.1"/>
    <property type="molecule type" value="Genomic_DNA"/>
</dbReference>
<dbReference type="VEuPathDB" id="FungiDB:JI435_109510"/>
<dbReference type="Proteomes" id="UP000663193">
    <property type="component" value="Chromosome 18"/>
</dbReference>
<dbReference type="InterPro" id="IPR036610">
    <property type="entry name" value="PEBP-like_sf"/>
</dbReference>
<dbReference type="InterPro" id="IPR035810">
    <property type="entry name" value="PEBP_euk"/>
</dbReference>
<dbReference type="PANTHER" id="PTHR11362:SF141">
    <property type="entry name" value="PHOSPHATIDYLETHANOLAMINE-BINDING PROTEIN"/>
    <property type="match status" value="1"/>
</dbReference>
<accession>A0A7U2I8K5</accession>
<dbReference type="CDD" id="cd00866">
    <property type="entry name" value="PEBP_euk"/>
    <property type="match status" value="1"/>
</dbReference>